<dbReference type="OrthoDB" id="885695at2"/>
<accession>A0A4Z0Q8L4</accession>
<dbReference type="RefSeq" id="WP_135396336.1">
    <property type="nucleotide sequence ID" value="NZ_SRMB01000003.1"/>
</dbReference>
<organism evidence="2 3">
    <name type="scientific">Hymenobacter metallicola</name>
    <dbReference type="NCBI Taxonomy" id="2563114"/>
    <lineage>
        <taxon>Bacteria</taxon>
        <taxon>Pseudomonadati</taxon>
        <taxon>Bacteroidota</taxon>
        <taxon>Cytophagia</taxon>
        <taxon>Cytophagales</taxon>
        <taxon>Hymenobacteraceae</taxon>
        <taxon>Hymenobacter</taxon>
    </lineage>
</organism>
<gene>
    <name evidence="2" type="ORF">E5K02_16670</name>
</gene>
<evidence type="ECO:0000313" key="3">
    <source>
        <dbReference type="Proteomes" id="UP000298471"/>
    </source>
</evidence>
<name>A0A4Z0Q8L4_9BACT</name>
<feature type="signal peptide" evidence="1">
    <location>
        <begin position="1"/>
        <end position="40"/>
    </location>
</feature>
<comment type="caution">
    <text evidence="2">The sequence shown here is derived from an EMBL/GenBank/DDBJ whole genome shotgun (WGS) entry which is preliminary data.</text>
</comment>
<evidence type="ECO:0008006" key="4">
    <source>
        <dbReference type="Google" id="ProtNLM"/>
    </source>
</evidence>
<keyword evidence="1" id="KW-0732">Signal</keyword>
<dbReference type="EMBL" id="SRMB01000003">
    <property type="protein sequence ID" value="TGE26427.1"/>
    <property type="molecule type" value="Genomic_DNA"/>
</dbReference>
<dbReference type="AlphaFoldDB" id="A0A4Z0Q8L4"/>
<feature type="chain" id="PRO_5021261017" description="DUF3575 domain-containing protein" evidence="1">
    <location>
        <begin position="41"/>
        <end position="233"/>
    </location>
</feature>
<proteinExistence type="predicted"/>
<evidence type="ECO:0000256" key="1">
    <source>
        <dbReference type="SAM" id="SignalP"/>
    </source>
</evidence>
<sequence length="233" mass="25234">MSLRTKISCSLATCLAQNGHFCRVAALLSSVLLAAPAGQAQQLPALVVSSAQPTYRNALRFDVGGIFITNLTYNLLNSNPETLVPVLVSYERQLKPRFSVVAEGLLNGGTPDERKTGLGVQGRYYVVQAQDKAPLSGLYVAPALSYRAVGLSGYRQPDTRQHFAGAGALLGWQVVIPRSPRLFLDASLGVMSWLKLGKNKVQGEVPPGYYEPDSYFERTPTTIDGRLGIGFKF</sequence>
<evidence type="ECO:0000313" key="2">
    <source>
        <dbReference type="EMBL" id="TGE26427.1"/>
    </source>
</evidence>
<protein>
    <recommendedName>
        <fullName evidence="4">DUF3575 domain-containing protein</fullName>
    </recommendedName>
</protein>
<dbReference type="Proteomes" id="UP000298471">
    <property type="component" value="Unassembled WGS sequence"/>
</dbReference>
<reference evidence="2 3" key="1">
    <citation type="submission" date="2019-04" db="EMBL/GenBank/DDBJ databases">
        <authorList>
            <person name="Feng G."/>
            <person name="Zhang J."/>
            <person name="Zhu H."/>
        </authorList>
    </citation>
    <scope>NUCLEOTIDE SEQUENCE [LARGE SCALE GENOMIC DNA]</scope>
    <source>
        <strain evidence="2 3">9PBR-1</strain>
    </source>
</reference>
<keyword evidence="3" id="KW-1185">Reference proteome</keyword>